<dbReference type="InterPro" id="IPR000719">
    <property type="entry name" value="Prot_kinase_dom"/>
</dbReference>
<dbReference type="SUPFAM" id="SSF56112">
    <property type="entry name" value="Protein kinase-like (PK-like)"/>
    <property type="match status" value="1"/>
</dbReference>
<dbReference type="InterPro" id="IPR011009">
    <property type="entry name" value="Kinase-like_dom_sf"/>
</dbReference>
<dbReference type="PROSITE" id="PS50011">
    <property type="entry name" value="PROTEIN_KINASE_DOM"/>
    <property type="match status" value="1"/>
</dbReference>
<dbReference type="PANTHER" id="PTHR48015">
    <property type="entry name" value="SERINE/THREONINE-PROTEIN KINASE TAO"/>
    <property type="match status" value="1"/>
</dbReference>
<dbReference type="GO" id="GO:0005737">
    <property type="term" value="C:cytoplasm"/>
    <property type="evidence" value="ECO:0007669"/>
    <property type="project" value="TreeGrafter"/>
</dbReference>
<dbReference type="InterPro" id="IPR050285">
    <property type="entry name" value="STE20_Ser/Thr_kinase"/>
</dbReference>
<dbReference type="EMBL" id="ML994611">
    <property type="protein sequence ID" value="KAF2194731.1"/>
    <property type="molecule type" value="Genomic_DNA"/>
</dbReference>
<dbReference type="OrthoDB" id="3942097at2759"/>
<accession>A0A6A6ETW9</accession>
<dbReference type="GO" id="GO:0000165">
    <property type="term" value="P:MAPK cascade"/>
    <property type="evidence" value="ECO:0007669"/>
    <property type="project" value="TreeGrafter"/>
</dbReference>
<proteinExistence type="predicted"/>
<protein>
    <recommendedName>
        <fullName evidence="1">Protein kinase domain-containing protein</fullName>
    </recommendedName>
</protein>
<evidence type="ECO:0000259" key="1">
    <source>
        <dbReference type="PROSITE" id="PS50011"/>
    </source>
</evidence>
<sequence length="338" mass="38367">MPDHREPSPSGTPESYDAIENAFARLPRPQKVLDLTQPHVPTKYALMQAKAHAESVPLKPTTATDKLIGETPHRTEEKTTVKLDELITLGKFAQGGVQWEVRARRGQSTLIMVRELGKVDGLREKDMLEQISHRNIAKIDHTFWKDESLCIGIEYCRPTLGEILHVHLKLEEQQVQYIARSIFQALSYLGNCGITHHKVGLKSIRLAVPDLRIVLSNFECATKQDLNSYSNADLIDLGFVVLDCMEGRSQPDSNRNIQFIKNQRAANKVFGLSKPERWSGCKQLVDFLDDLFNDKRSAPSKLSKPHRFIFSAQQDPECMRPYVELVTFECFTPWVAGE</sequence>
<dbReference type="GO" id="GO:0005524">
    <property type="term" value="F:ATP binding"/>
    <property type="evidence" value="ECO:0007669"/>
    <property type="project" value="InterPro"/>
</dbReference>
<reference evidence="2" key="1">
    <citation type="journal article" date="2020" name="Stud. Mycol.">
        <title>101 Dothideomycetes genomes: a test case for predicting lifestyles and emergence of pathogens.</title>
        <authorList>
            <person name="Haridas S."/>
            <person name="Albert R."/>
            <person name="Binder M."/>
            <person name="Bloem J."/>
            <person name="Labutti K."/>
            <person name="Salamov A."/>
            <person name="Andreopoulos B."/>
            <person name="Baker S."/>
            <person name="Barry K."/>
            <person name="Bills G."/>
            <person name="Bluhm B."/>
            <person name="Cannon C."/>
            <person name="Castanera R."/>
            <person name="Culley D."/>
            <person name="Daum C."/>
            <person name="Ezra D."/>
            <person name="Gonzalez J."/>
            <person name="Henrissat B."/>
            <person name="Kuo A."/>
            <person name="Liang C."/>
            <person name="Lipzen A."/>
            <person name="Lutzoni F."/>
            <person name="Magnuson J."/>
            <person name="Mondo S."/>
            <person name="Nolan M."/>
            <person name="Ohm R."/>
            <person name="Pangilinan J."/>
            <person name="Park H.-J."/>
            <person name="Ramirez L."/>
            <person name="Alfaro M."/>
            <person name="Sun H."/>
            <person name="Tritt A."/>
            <person name="Yoshinaga Y."/>
            <person name="Zwiers L.-H."/>
            <person name="Turgeon B."/>
            <person name="Goodwin S."/>
            <person name="Spatafora J."/>
            <person name="Crous P."/>
            <person name="Grigoriev I."/>
        </authorList>
    </citation>
    <scope>NUCLEOTIDE SEQUENCE</scope>
    <source>
        <strain evidence="2">CBS 207.26</strain>
    </source>
</reference>
<evidence type="ECO:0000313" key="3">
    <source>
        <dbReference type="Proteomes" id="UP000800200"/>
    </source>
</evidence>
<dbReference type="GO" id="GO:0004674">
    <property type="term" value="F:protein serine/threonine kinase activity"/>
    <property type="evidence" value="ECO:0007669"/>
    <property type="project" value="TreeGrafter"/>
</dbReference>
<organism evidence="2 3">
    <name type="scientific">Zopfia rhizophila CBS 207.26</name>
    <dbReference type="NCBI Taxonomy" id="1314779"/>
    <lineage>
        <taxon>Eukaryota</taxon>
        <taxon>Fungi</taxon>
        <taxon>Dikarya</taxon>
        <taxon>Ascomycota</taxon>
        <taxon>Pezizomycotina</taxon>
        <taxon>Dothideomycetes</taxon>
        <taxon>Dothideomycetes incertae sedis</taxon>
        <taxon>Zopfiaceae</taxon>
        <taxon>Zopfia</taxon>
    </lineage>
</organism>
<dbReference type="SMART" id="SM00220">
    <property type="entry name" value="S_TKc"/>
    <property type="match status" value="1"/>
</dbReference>
<dbReference type="GO" id="GO:0043408">
    <property type="term" value="P:regulation of MAPK cascade"/>
    <property type="evidence" value="ECO:0007669"/>
    <property type="project" value="TreeGrafter"/>
</dbReference>
<keyword evidence="3" id="KW-1185">Reference proteome</keyword>
<dbReference type="PANTHER" id="PTHR48015:SF16">
    <property type="entry name" value="SERINE_THREONINE-PROTEIN KINASE SULU"/>
    <property type="match status" value="1"/>
</dbReference>
<dbReference type="Proteomes" id="UP000800200">
    <property type="component" value="Unassembled WGS sequence"/>
</dbReference>
<dbReference type="Gene3D" id="1.10.510.10">
    <property type="entry name" value="Transferase(Phosphotransferase) domain 1"/>
    <property type="match status" value="1"/>
</dbReference>
<name>A0A6A6ETW9_9PEZI</name>
<dbReference type="Pfam" id="PF00069">
    <property type="entry name" value="Pkinase"/>
    <property type="match status" value="1"/>
</dbReference>
<gene>
    <name evidence="2" type="ORF">K469DRAFT_706215</name>
</gene>
<evidence type="ECO:0000313" key="2">
    <source>
        <dbReference type="EMBL" id="KAF2194731.1"/>
    </source>
</evidence>
<dbReference type="AlphaFoldDB" id="A0A6A6ETW9"/>
<feature type="domain" description="Protein kinase" evidence="1">
    <location>
        <begin position="83"/>
        <end position="338"/>
    </location>
</feature>